<feature type="compositionally biased region" description="Basic and acidic residues" evidence="1">
    <location>
        <begin position="45"/>
        <end position="54"/>
    </location>
</feature>
<accession>I0Z0J7</accession>
<dbReference type="InterPro" id="IPR041591">
    <property type="entry name" value="OCRE"/>
</dbReference>
<keyword evidence="4" id="KW-1185">Reference proteome</keyword>
<evidence type="ECO:0000256" key="1">
    <source>
        <dbReference type="SAM" id="MobiDB-lite"/>
    </source>
</evidence>
<dbReference type="InterPro" id="IPR035623">
    <property type="entry name" value="SUA-like_OCRE"/>
</dbReference>
<dbReference type="OrthoDB" id="331341at2759"/>
<dbReference type="Proteomes" id="UP000007264">
    <property type="component" value="Unassembled WGS sequence"/>
</dbReference>
<feature type="compositionally biased region" description="Basic and acidic residues" evidence="1">
    <location>
        <begin position="18"/>
        <end position="31"/>
    </location>
</feature>
<proteinExistence type="predicted"/>
<dbReference type="eggNOG" id="KOG2950">
    <property type="taxonomic scope" value="Eukaryota"/>
</dbReference>
<protein>
    <recommendedName>
        <fullName evidence="2">OCRE domain-containing protein</fullName>
    </recommendedName>
</protein>
<dbReference type="InterPro" id="IPR039905">
    <property type="entry name" value="CD2BP2/Lin1"/>
</dbReference>
<dbReference type="PANTHER" id="PTHR13138:SF3">
    <property type="entry name" value="CD2 ANTIGEN CYTOPLASMIC TAIL-BINDING PROTEIN 2"/>
    <property type="match status" value="1"/>
</dbReference>
<feature type="compositionally biased region" description="Low complexity" evidence="1">
    <location>
        <begin position="321"/>
        <end position="355"/>
    </location>
</feature>
<dbReference type="EMBL" id="AGSI01000006">
    <property type="protein sequence ID" value="EIE24166.1"/>
    <property type="molecule type" value="Genomic_DNA"/>
</dbReference>
<dbReference type="CDD" id="cd16166">
    <property type="entry name" value="OCRE_SUA_like"/>
    <property type="match status" value="1"/>
</dbReference>
<dbReference type="GeneID" id="17042164"/>
<dbReference type="PANTHER" id="PTHR13138">
    <property type="entry name" value="PROTEIN LIN1"/>
    <property type="match status" value="1"/>
</dbReference>
<sequence length="476" mass="50865">MSGKRKMENMGASMGTDELVREAMREVEEKKKAKKQAQSGAPVRDPSKKGKTLEELEQEEGGTIKESQVPMAQVKRAQKRQGKAQTEETELVGVGDLEEVEEALEVEEDDGVTLEPFNLAQERREGYFDEGGHYVEHRNKDEEELEKDAWLASSKDAVVSAAVRRKIEEQQAREAAAEAAPDMSGAQAAALKRQIADLLQPGETVTEALKRLRPPAPKPARRGKQQRPAQKAERTPEEAAALAAFDAITEAASALMDSGELDVYSTCREEFQRAAALFAPAADIFADADGDDDMFGDGFDTKQEDAGPSSAGPSGVNGHGTPSTVAAAAAPSATAPAEPAKQAAVEAAPPAAAQASGPTVAAQGKEAEAVDYSRWPIKELKRFLIERGADPTGIVVEKDDLVAKVRELAEKGPEGEVSAQAPAGYILDPGSGYFYNAEAGLYYDVSSGGYFSSSTNKWYSHDAQTGQYNEWPASAS</sequence>
<dbReference type="KEGG" id="csl:COCSUDRAFT_47170"/>
<feature type="region of interest" description="Disordered" evidence="1">
    <location>
        <begin position="1"/>
        <end position="96"/>
    </location>
</feature>
<dbReference type="Pfam" id="PF17780">
    <property type="entry name" value="OCRE"/>
    <property type="match status" value="1"/>
</dbReference>
<evidence type="ECO:0000313" key="3">
    <source>
        <dbReference type="EMBL" id="EIE24166.1"/>
    </source>
</evidence>
<feature type="region of interest" description="Disordered" evidence="1">
    <location>
        <begin position="294"/>
        <end position="361"/>
    </location>
</feature>
<feature type="domain" description="OCRE" evidence="2">
    <location>
        <begin position="422"/>
        <end position="471"/>
    </location>
</feature>
<dbReference type="STRING" id="574566.I0Z0J7"/>
<feature type="region of interest" description="Disordered" evidence="1">
    <location>
        <begin position="210"/>
        <end position="238"/>
    </location>
</feature>
<comment type="caution">
    <text evidence="3">The sequence shown here is derived from an EMBL/GenBank/DDBJ whole genome shotgun (WGS) entry which is preliminary data.</text>
</comment>
<dbReference type="AlphaFoldDB" id="I0Z0J7"/>
<evidence type="ECO:0000313" key="4">
    <source>
        <dbReference type="Proteomes" id="UP000007264"/>
    </source>
</evidence>
<dbReference type="GO" id="GO:0005682">
    <property type="term" value="C:U5 snRNP"/>
    <property type="evidence" value="ECO:0007669"/>
    <property type="project" value="InterPro"/>
</dbReference>
<dbReference type="RefSeq" id="XP_005648710.1">
    <property type="nucleotide sequence ID" value="XM_005648653.1"/>
</dbReference>
<name>I0Z0J7_COCSC</name>
<gene>
    <name evidence="3" type="ORF">COCSUDRAFT_47170</name>
</gene>
<reference evidence="3 4" key="1">
    <citation type="journal article" date="2012" name="Genome Biol.">
        <title>The genome of the polar eukaryotic microalga coccomyxa subellipsoidea reveals traits of cold adaptation.</title>
        <authorList>
            <person name="Blanc G."/>
            <person name="Agarkova I."/>
            <person name="Grimwood J."/>
            <person name="Kuo A."/>
            <person name="Brueggeman A."/>
            <person name="Dunigan D."/>
            <person name="Gurnon J."/>
            <person name="Ladunga I."/>
            <person name="Lindquist E."/>
            <person name="Lucas S."/>
            <person name="Pangilinan J."/>
            <person name="Proschold T."/>
            <person name="Salamov A."/>
            <person name="Schmutz J."/>
            <person name="Weeks D."/>
            <person name="Yamada T."/>
            <person name="Claverie J.M."/>
            <person name="Grigoriev I."/>
            <person name="Van Etten J."/>
            <person name="Lomsadze A."/>
            <person name="Borodovsky M."/>
        </authorList>
    </citation>
    <scope>NUCLEOTIDE SEQUENCE [LARGE SCALE GENOMIC DNA]</scope>
    <source>
        <strain evidence="3 4">C-169</strain>
    </source>
</reference>
<organism evidence="3 4">
    <name type="scientific">Coccomyxa subellipsoidea (strain C-169)</name>
    <name type="common">Green microalga</name>
    <dbReference type="NCBI Taxonomy" id="574566"/>
    <lineage>
        <taxon>Eukaryota</taxon>
        <taxon>Viridiplantae</taxon>
        <taxon>Chlorophyta</taxon>
        <taxon>core chlorophytes</taxon>
        <taxon>Trebouxiophyceae</taxon>
        <taxon>Trebouxiophyceae incertae sedis</taxon>
        <taxon>Coccomyxaceae</taxon>
        <taxon>Coccomyxa</taxon>
        <taxon>Coccomyxa subellipsoidea</taxon>
    </lineage>
</organism>
<evidence type="ECO:0000259" key="2">
    <source>
        <dbReference type="Pfam" id="PF17780"/>
    </source>
</evidence>